<proteinExistence type="predicted"/>
<dbReference type="Proteomes" id="UP000051530">
    <property type="component" value="Unassembled WGS sequence"/>
</dbReference>
<name>A0A0R0LQY9_9MICR</name>
<feature type="non-terminal residue" evidence="2">
    <location>
        <position position="193"/>
    </location>
</feature>
<gene>
    <name evidence="2" type="ORF">M153_1893300083</name>
</gene>
<dbReference type="SUPFAM" id="SSF55120">
    <property type="entry name" value="Pseudouridine synthase"/>
    <property type="match status" value="1"/>
</dbReference>
<dbReference type="PANTHER" id="PTHR11142">
    <property type="entry name" value="PSEUDOURIDYLATE SYNTHASE"/>
    <property type="match status" value="1"/>
</dbReference>
<dbReference type="EMBL" id="LGUB01001399">
    <property type="protein sequence ID" value="KRH91913.1"/>
    <property type="molecule type" value="Genomic_DNA"/>
</dbReference>
<keyword evidence="3" id="KW-1185">Reference proteome</keyword>
<dbReference type="Gene3D" id="3.30.70.580">
    <property type="entry name" value="Pseudouridine synthase I, catalytic domain, N-terminal subdomain"/>
    <property type="match status" value="1"/>
</dbReference>
<organism evidence="2 3">
    <name type="scientific">Pseudoloma neurophilia</name>
    <dbReference type="NCBI Taxonomy" id="146866"/>
    <lineage>
        <taxon>Eukaryota</taxon>
        <taxon>Fungi</taxon>
        <taxon>Fungi incertae sedis</taxon>
        <taxon>Microsporidia</taxon>
        <taxon>Pseudoloma</taxon>
    </lineage>
</organism>
<dbReference type="GO" id="GO:0003723">
    <property type="term" value="F:RNA binding"/>
    <property type="evidence" value="ECO:0007669"/>
    <property type="project" value="InterPro"/>
</dbReference>
<dbReference type="GO" id="GO:0005634">
    <property type="term" value="C:nucleus"/>
    <property type="evidence" value="ECO:0007669"/>
    <property type="project" value="TreeGrafter"/>
</dbReference>
<dbReference type="GO" id="GO:0031119">
    <property type="term" value="P:tRNA pseudouridine synthesis"/>
    <property type="evidence" value="ECO:0007669"/>
    <property type="project" value="TreeGrafter"/>
</dbReference>
<dbReference type="GO" id="GO:0009982">
    <property type="term" value="F:pseudouridine synthase activity"/>
    <property type="evidence" value="ECO:0007669"/>
    <property type="project" value="InterPro"/>
</dbReference>
<dbReference type="AlphaFoldDB" id="A0A0R0LQY9"/>
<accession>A0A0R0LQY9</accession>
<dbReference type="InterPro" id="IPR020094">
    <property type="entry name" value="TruA/RsuA/RluB/E/F_N"/>
</dbReference>
<dbReference type="GO" id="GO:0005737">
    <property type="term" value="C:cytoplasm"/>
    <property type="evidence" value="ECO:0007669"/>
    <property type="project" value="TreeGrafter"/>
</dbReference>
<protein>
    <submittedName>
        <fullName evidence="2">Pseudouridylate synthase</fullName>
    </submittedName>
</protein>
<sequence>MLTLILDISYNGTNYHGLVRQVKEPTVYSQLLGAFERLFTSKKKTKKYKKLYDESTISCSGRTDKGVHARSMLISIVVLKRLDYQNILNRLLPKDIRINRIAYDEKGFSARFDCQLRVYRYYFYIPLEKGMFQESSNESYNDERNSKSYIESYNEKNSKSYSELYNGKYEESLKNLSIELHNEKNNERNSKSS</sequence>
<dbReference type="OrthoDB" id="25767at2759"/>
<comment type="caution">
    <text evidence="2">The sequence shown here is derived from an EMBL/GenBank/DDBJ whole genome shotgun (WGS) entry which is preliminary data.</text>
</comment>
<dbReference type="InterPro" id="IPR020103">
    <property type="entry name" value="PsdUridine_synth_cat_dom_sf"/>
</dbReference>
<keyword evidence="1" id="KW-0413">Isomerase</keyword>
<dbReference type="GO" id="GO:1990481">
    <property type="term" value="P:mRNA pseudouridine synthesis"/>
    <property type="evidence" value="ECO:0007669"/>
    <property type="project" value="TreeGrafter"/>
</dbReference>
<evidence type="ECO:0000256" key="1">
    <source>
        <dbReference type="ARBA" id="ARBA00023235"/>
    </source>
</evidence>
<dbReference type="VEuPathDB" id="MicrosporidiaDB:M153_1893300083"/>
<evidence type="ECO:0000313" key="3">
    <source>
        <dbReference type="Proteomes" id="UP000051530"/>
    </source>
</evidence>
<dbReference type="PANTHER" id="PTHR11142:SF5">
    <property type="entry name" value="TRNA PSEUDOURIDINE(38_39) SYNTHASE"/>
    <property type="match status" value="1"/>
</dbReference>
<reference evidence="2 3" key="1">
    <citation type="submission" date="2015-07" db="EMBL/GenBank/DDBJ databases">
        <title>The genome of Pseudoloma neurophilia, a relevant intracellular parasite of the zebrafish.</title>
        <authorList>
            <person name="Ndikumana S."/>
            <person name="Pelin A."/>
            <person name="Sanders J."/>
            <person name="Corradi N."/>
        </authorList>
    </citation>
    <scope>NUCLEOTIDE SEQUENCE [LARGE SCALE GENOMIC DNA]</scope>
    <source>
        <strain evidence="2 3">MK1</strain>
    </source>
</reference>
<evidence type="ECO:0000313" key="2">
    <source>
        <dbReference type="EMBL" id="KRH91913.1"/>
    </source>
</evidence>
<dbReference type="InterPro" id="IPR001406">
    <property type="entry name" value="PsdUridine_synth_TruA"/>
</dbReference>